<organism evidence="1 2">
    <name type="scientific">Ferroacidibacillus organovorans</name>
    <dbReference type="NCBI Taxonomy" id="1765683"/>
    <lineage>
        <taxon>Bacteria</taxon>
        <taxon>Bacillati</taxon>
        <taxon>Bacillota</taxon>
        <taxon>Bacilli</taxon>
        <taxon>Bacillales</taxon>
        <taxon>Alicyclobacillaceae</taxon>
        <taxon>Ferroacidibacillus</taxon>
    </lineage>
</organism>
<evidence type="ECO:0000313" key="2">
    <source>
        <dbReference type="Proteomes" id="UP000190229"/>
    </source>
</evidence>
<dbReference type="EMBL" id="MWPS01000022">
    <property type="protein sequence ID" value="OPG16047.1"/>
    <property type="molecule type" value="Genomic_DNA"/>
</dbReference>
<name>A0A1V4ESZ1_9BACL</name>
<sequence>MEVLRINFIVQKPEYPRGAKRFEIDDSKYGTTDGVCLHPDGLRTPFSPASSTSFGSWSWRQKVSDRLCVVMERGYRSKYLLHRCESAWSDWITQDNPLVHSDIFTDERQI</sequence>
<evidence type="ECO:0000313" key="1">
    <source>
        <dbReference type="EMBL" id="OPG16047.1"/>
    </source>
</evidence>
<comment type="caution">
    <text evidence="1">The sequence shown here is derived from an EMBL/GenBank/DDBJ whole genome shotgun (WGS) entry which is preliminary data.</text>
</comment>
<protein>
    <submittedName>
        <fullName evidence="1">Uncharacterized protein</fullName>
    </submittedName>
</protein>
<gene>
    <name evidence="1" type="ORF">B2M26_08340</name>
</gene>
<keyword evidence="2" id="KW-1185">Reference proteome</keyword>
<accession>A0A1V4ESZ1</accession>
<reference evidence="1 2" key="1">
    <citation type="submission" date="2017-02" db="EMBL/GenBank/DDBJ databases">
        <title>Draft genome of Acidibacillus ferrooxidans Huett2.</title>
        <authorList>
            <person name="Schopf S."/>
        </authorList>
    </citation>
    <scope>NUCLEOTIDE SEQUENCE [LARGE SCALE GENOMIC DNA]</scope>
    <source>
        <strain evidence="1 2">Huett2</strain>
    </source>
</reference>
<dbReference type="Proteomes" id="UP000190229">
    <property type="component" value="Unassembled WGS sequence"/>
</dbReference>
<dbReference type="AlphaFoldDB" id="A0A1V4ESZ1"/>
<proteinExistence type="predicted"/>